<reference evidence="3 4" key="1">
    <citation type="submission" date="2017-08" db="EMBL/GenBank/DDBJ databases">
        <title>Infants hospitalized years apart are colonized by the same room-sourced microbial strains.</title>
        <authorList>
            <person name="Brooks B."/>
            <person name="Olm M.R."/>
            <person name="Firek B.A."/>
            <person name="Baker R."/>
            <person name="Thomas B.C."/>
            <person name="Morowitz M.J."/>
            <person name="Banfield J.F."/>
        </authorList>
    </citation>
    <scope>NUCLEOTIDE SEQUENCE [LARGE SCALE GENOMIC DNA]</scope>
    <source>
        <strain evidence="3">S2_005_003_R2_47</strain>
    </source>
</reference>
<name>A0A2W5L1M8_SPHMC</name>
<proteinExistence type="predicted"/>
<dbReference type="GO" id="GO:0046872">
    <property type="term" value="F:metal ion binding"/>
    <property type="evidence" value="ECO:0007669"/>
    <property type="project" value="UniProtKB-KW"/>
</dbReference>
<feature type="domain" description="HpcH/HpaI aldolase/citrate lyase" evidence="2">
    <location>
        <begin position="61"/>
        <end position="174"/>
    </location>
</feature>
<dbReference type="Proteomes" id="UP000248597">
    <property type="component" value="Unassembled WGS sequence"/>
</dbReference>
<dbReference type="SUPFAM" id="SSF51621">
    <property type="entry name" value="Phosphoenolpyruvate/pyruvate domain"/>
    <property type="match status" value="1"/>
</dbReference>
<dbReference type="Pfam" id="PF03328">
    <property type="entry name" value="HpcH_HpaI"/>
    <property type="match status" value="1"/>
</dbReference>
<comment type="caution">
    <text evidence="3">The sequence shown here is derived from an EMBL/GenBank/DDBJ whole genome shotgun (WGS) entry which is preliminary data.</text>
</comment>
<gene>
    <name evidence="3" type="ORF">DI569_09175</name>
</gene>
<evidence type="ECO:0000313" key="3">
    <source>
        <dbReference type="EMBL" id="PZQ22199.1"/>
    </source>
</evidence>
<dbReference type="AlphaFoldDB" id="A0A2W5L1M8"/>
<organism evidence="3 4">
    <name type="scientific">Sphingopyxis macrogoltabida</name>
    <name type="common">Sphingomonas macrogoltabidus</name>
    <dbReference type="NCBI Taxonomy" id="33050"/>
    <lineage>
        <taxon>Bacteria</taxon>
        <taxon>Pseudomonadati</taxon>
        <taxon>Pseudomonadota</taxon>
        <taxon>Alphaproteobacteria</taxon>
        <taxon>Sphingomonadales</taxon>
        <taxon>Sphingomonadaceae</taxon>
        <taxon>Sphingopyxis</taxon>
    </lineage>
</organism>
<evidence type="ECO:0000259" key="2">
    <source>
        <dbReference type="Pfam" id="PF03328"/>
    </source>
</evidence>
<dbReference type="InterPro" id="IPR005000">
    <property type="entry name" value="Aldolase/citrate-lyase_domain"/>
</dbReference>
<evidence type="ECO:0000256" key="1">
    <source>
        <dbReference type="ARBA" id="ARBA00022723"/>
    </source>
</evidence>
<dbReference type="EMBL" id="QFPJ01000017">
    <property type="protein sequence ID" value="PZQ22199.1"/>
    <property type="molecule type" value="Genomic_DNA"/>
</dbReference>
<dbReference type="InterPro" id="IPR015813">
    <property type="entry name" value="Pyrv/PenolPyrv_kinase-like_dom"/>
</dbReference>
<dbReference type="GO" id="GO:0003824">
    <property type="term" value="F:catalytic activity"/>
    <property type="evidence" value="ECO:0007669"/>
    <property type="project" value="InterPro"/>
</dbReference>
<accession>A0A2W5L1M8</accession>
<keyword evidence="1" id="KW-0479">Metal-binding</keyword>
<protein>
    <submittedName>
        <fullName evidence="3">Aldolase</fullName>
    </submittedName>
</protein>
<evidence type="ECO:0000313" key="4">
    <source>
        <dbReference type="Proteomes" id="UP000248597"/>
    </source>
</evidence>
<sequence>MNNIEKRMQSLLEKGKAEFGILAVKAEFEAEGTRTDELLRLLEIARRAGVKVGLKIGGCEAIRDLIECRQFGVDYVIAPMVETPYALSKYVAGKDKVFSAEEREDISFLFNVETRLTFDHIDELGKVAQAGKAGFVFGRVDFAGSMGKTRDFVNSDEMIDYVVKVAEIARDRNLELVVGGGVSPESIEPLRRVRKARLDRFETRKVIFDAAVLDGDKAAAGMELAIEFELLWLKNKRDYYGAIAAEDLTRIEMMEARQKKSAGLVTA</sequence>
<dbReference type="Gene3D" id="3.20.20.60">
    <property type="entry name" value="Phosphoenolpyruvate-binding domains"/>
    <property type="match status" value="1"/>
</dbReference>
<dbReference type="InterPro" id="IPR040442">
    <property type="entry name" value="Pyrv_kinase-like_dom_sf"/>
</dbReference>